<protein>
    <submittedName>
        <fullName evidence="1">Uncharacterized protein</fullName>
    </submittedName>
</protein>
<evidence type="ECO:0000313" key="2">
    <source>
        <dbReference type="Proteomes" id="UP001139264"/>
    </source>
</evidence>
<dbReference type="AlphaFoldDB" id="A0A9X1LZX8"/>
<reference evidence="1" key="1">
    <citation type="submission" date="2021-10" db="EMBL/GenBank/DDBJ databases">
        <title>Novel species in genus Arthrobacter.</title>
        <authorList>
            <person name="Liu Y."/>
        </authorList>
    </citation>
    <scope>NUCLEOTIDE SEQUENCE</scope>
    <source>
        <strain evidence="1">Zg-Y809</strain>
    </source>
</reference>
<dbReference type="Proteomes" id="UP001139264">
    <property type="component" value="Unassembled WGS sequence"/>
</dbReference>
<dbReference type="EMBL" id="JAJFZP010000004">
    <property type="protein sequence ID" value="MCC3268370.1"/>
    <property type="molecule type" value="Genomic_DNA"/>
</dbReference>
<proteinExistence type="predicted"/>
<gene>
    <name evidence="1" type="ORF">LJ751_03200</name>
</gene>
<name>A0A9X1LZX8_9MICC</name>
<comment type="caution">
    <text evidence="1">The sequence shown here is derived from an EMBL/GenBank/DDBJ whole genome shotgun (WGS) entry which is preliminary data.</text>
</comment>
<dbReference type="RefSeq" id="WP_227906881.1">
    <property type="nucleotide sequence ID" value="NZ_CP095461.1"/>
</dbReference>
<sequence>MGEAEEDEGTVGAGLLVLPAAVLSAGAAEQDARTTTPEHANKVRRARFPAEILEMSVEAFQSVFSIVEPNHIRCAQIKDFE</sequence>
<evidence type="ECO:0000313" key="1">
    <source>
        <dbReference type="EMBL" id="MCC3268370.1"/>
    </source>
</evidence>
<accession>A0A9X1LZX8</accession>
<organism evidence="1 2">
    <name type="scientific">Arthrobacter gengyunqii</name>
    <dbReference type="NCBI Taxonomy" id="2886940"/>
    <lineage>
        <taxon>Bacteria</taxon>
        <taxon>Bacillati</taxon>
        <taxon>Actinomycetota</taxon>
        <taxon>Actinomycetes</taxon>
        <taxon>Micrococcales</taxon>
        <taxon>Micrococcaceae</taxon>
        <taxon>Arthrobacter</taxon>
    </lineage>
</organism>